<dbReference type="Proteomes" id="UP000676409">
    <property type="component" value="Chromosome"/>
</dbReference>
<organism evidence="6 7">
    <name type="scientific">Phenylobacterium montanum</name>
    <dbReference type="NCBI Taxonomy" id="2823693"/>
    <lineage>
        <taxon>Bacteria</taxon>
        <taxon>Pseudomonadati</taxon>
        <taxon>Pseudomonadota</taxon>
        <taxon>Alphaproteobacteria</taxon>
        <taxon>Caulobacterales</taxon>
        <taxon>Caulobacteraceae</taxon>
        <taxon>Phenylobacterium</taxon>
    </lineage>
</organism>
<dbReference type="InterPro" id="IPR044587">
    <property type="entry name" value="HSP21-like"/>
</dbReference>
<sequence>MSVRDLAPWNRSGDRERNLPGVQGAASPFFTLHREMNRLFDDVFRGFETSALWSGRAWPQIEVEDAADEYRVTAELPGLEEKDVEVLVQDDVLILRGEKLSKTEDRNRAFSERVYGRFERRIALDGASQANVRAEFRNGVLTVTVPKAALSQQRVKRIPINAAATTH</sequence>
<evidence type="ECO:0000313" key="6">
    <source>
        <dbReference type="EMBL" id="QUD90606.1"/>
    </source>
</evidence>
<evidence type="ECO:0000256" key="1">
    <source>
        <dbReference type="ARBA" id="ARBA00023016"/>
    </source>
</evidence>
<dbReference type="SUPFAM" id="SSF49764">
    <property type="entry name" value="HSP20-like chaperones"/>
    <property type="match status" value="1"/>
</dbReference>
<evidence type="ECO:0000256" key="2">
    <source>
        <dbReference type="PROSITE-ProRule" id="PRU00285"/>
    </source>
</evidence>
<keyword evidence="1" id="KW-0346">Stress response</keyword>
<dbReference type="PROSITE" id="PS01031">
    <property type="entry name" value="SHSP"/>
    <property type="match status" value="1"/>
</dbReference>
<dbReference type="InterPro" id="IPR002068">
    <property type="entry name" value="A-crystallin/Hsp20_dom"/>
</dbReference>
<dbReference type="PANTHER" id="PTHR46733">
    <property type="entry name" value="26.5 KDA HEAT SHOCK PROTEIN, MITOCHONDRIAL"/>
    <property type="match status" value="1"/>
</dbReference>
<comment type="similarity">
    <text evidence="2 3">Belongs to the small heat shock protein (HSP20) family.</text>
</comment>
<dbReference type="AlphaFoldDB" id="A0A975G4Q4"/>
<evidence type="ECO:0000259" key="5">
    <source>
        <dbReference type="PROSITE" id="PS01031"/>
    </source>
</evidence>
<reference evidence="6" key="1">
    <citation type="submission" date="2021-04" db="EMBL/GenBank/DDBJ databases">
        <title>The complete genome sequence of Caulobacter sp. S6.</title>
        <authorList>
            <person name="Tang Y."/>
            <person name="Ouyang W."/>
            <person name="Liu Q."/>
            <person name="Huang B."/>
            <person name="Guo Z."/>
            <person name="Lei P."/>
        </authorList>
    </citation>
    <scope>NUCLEOTIDE SEQUENCE</scope>
    <source>
        <strain evidence="6">S6</strain>
    </source>
</reference>
<dbReference type="PANTHER" id="PTHR46733:SF4">
    <property type="entry name" value="HEAT SHOCK PROTEIN 21, CHLOROPLASTIC"/>
    <property type="match status" value="1"/>
</dbReference>
<dbReference type="Gene3D" id="2.60.40.790">
    <property type="match status" value="1"/>
</dbReference>
<evidence type="ECO:0000313" key="7">
    <source>
        <dbReference type="Proteomes" id="UP000676409"/>
    </source>
</evidence>
<dbReference type="InterPro" id="IPR008978">
    <property type="entry name" value="HSP20-like_chaperone"/>
</dbReference>
<feature type="domain" description="SHSP" evidence="5">
    <location>
        <begin position="52"/>
        <end position="163"/>
    </location>
</feature>
<evidence type="ECO:0000256" key="4">
    <source>
        <dbReference type="SAM" id="MobiDB-lite"/>
    </source>
</evidence>
<protein>
    <submittedName>
        <fullName evidence="6">Hsp20/alpha crystallin family protein</fullName>
    </submittedName>
</protein>
<dbReference type="Pfam" id="PF00011">
    <property type="entry name" value="HSP20"/>
    <property type="match status" value="1"/>
</dbReference>
<dbReference type="KEGG" id="caul:KCG34_12400"/>
<dbReference type="EMBL" id="CP073078">
    <property type="protein sequence ID" value="QUD90606.1"/>
    <property type="molecule type" value="Genomic_DNA"/>
</dbReference>
<accession>A0A975G4Q4</accession>
<gene>
    <name evidence="6" type="ORF">KCG34_12400</name>
</gene>
<name>A0A975G4Q4_9CAUL</name>
<proteinExistence type="inferred from homology"/>
<dbReference type="CDD" id="cd06464">
    <property type="entry name" value="ACD_sHsps-like"/>
    <property type="match status" value="1"/>
</dbReference>
<feature type="region of interest" description="Disordered" evidence="4">
    <location>
        <begin position="1"/>
        <end position="20"/>
    </location>
</feature>
<keyword evidence="7" id="KW-1185">Reference proteome</keyword>
<evidence type="ECO:0000256" key="3">
    <source>
        <dbReference type="RuleBase" id="RU003616"/>
    </source>
</evidence>
<dbReference type="GO" id="GO:0009408">
    <property type="term" value="P:response to heat"/>
    <property type="evidence" value="ECO:0007669"/>
    <property type="project" value="InterPro"/>
</dbReference>